<name>A0A1J6K9Q7_NICAT</name>
<dbReference type="SMR" id="A0A1J6K9Q7"/>
<evidence type="ECO:0008006" key="3">
    <source>
        <dbReference type="Google" id="ProtNLM"/>
    </source>
</evidence>
<reference evidence="1" key="1">
    <citation type="submission" date="2016-11" db="EMBL/GenBank/DDBJ databases">
        <title>The genome of Nicotiana attenuata.</title>
        <authorList>
            <person name="Xu S."/>
            <person name="Brockmoeller T."/>
            <person name="Gaquerel E."/>
            <person name="Navarro A."/>
            <person name="Kuhl H."/>
            <person name="Gase K."/>
            <person name="Ling Z."/>
            <person name="Zhou W."/>
            <person name="Kreitzer C."/>
            <person name="Stanke M."/>
            <person name="Tang H."/>
            <person name="Lyons E."/>
            <person name="Pandey P."/>
            <person name="Pandey S.P."/>
            <person name="Timmermann B."/>
            <person name="Baldwin I.T."/>
        </authorList>
    </citation>
    <scope>NUCLEOTIDE SEQUENCE [LARGE SCALE GENOMIC DNA]</scope>
    <source>
        <strain evidence="1">UT</strain>
    </source>
</reference>
<comment type="caution">
    <text evidence="1">The sequence shown here is derived from an EMBL/GenBank/DDBJ whole genome shotgun (WGS) entry which is preliminary data.</text>
</comment>
<dbReference type="OMA" id="DITISHS"/>
<keyword evidence="2" id="KW-1185">Reference proteome</keyword>
<feature type="non-terminal residue" evidence="1">
    <location>
        <position position="241"/>
    </location>
</feature>
<protein>
    <recommendedName>
        <fullName evidence="3">Helitron helicase-like domain-containing protein</fullName>
    </recommendedName>
</protein>
<dbReference type="Proteomes" id="UP000187609">
    <property type="component" value="Unassembled WGS sequence"/>
</dbReference>
<organism evidence="1 2">
    <name type="scientific">Nicotiana attenuata</name>
    <name type="common">Coyote tobacco</name>
    <dbReference type="NCBI Taxonomy" id="49451"/>
    <lineage>
        <taxon>Eukaryota</taxon>
        <taxon>Viridiplantae</taxon>
        <taxon>Streptophyta</taxon>
        <taxon>Embryophyta</taxon>
        <taxon>Tracheophyta</taxon>
        <taxon>Spermatophyta</taxon>
        <taxon>Magnoliopsida</taxon>
        <taxon>eudicotyledons</taxon>
        <taxon>Gunneridae</taxon>
        <taxon>Pentapetalae</taxon>
        <taxon>asterids</taxon>
        <taxon>lamiids</taxon>
        <taxon>Solanales</taxon>
        <taxon>Solanaceae</taxon>
        <taxon>Nicotianoideae</taxon>
        <taxon>Nicotianeae</taxon>
        <taxon>Nicotiana</taxon>
    </lineage>
</organism>
<accession>A0A1J6K9Q7</accession>
<evidence type="ECO:0000313" key="2">
    <source>
        <dbReference type="Proteomes" id="UP000187609"/>
    </source>
</evidence>
<feature type="non-terminal residue" evidence="1">
    <location>
        <position position="1"/>
    </location>
</feature>
<dbReference type="EMBL" id="MJEQ01002672">
    <property type="protein sequence ID" value="OIT26773.1"/>
    <property type="molecule type" value="Genomic_DNA"/>
</dbReference>
<proteinExistence type="predicted"/>
<dbReference type="Gramene" id="OIT26773">
    <property type="protein sequence ID" value="OIT26773"/>
    <property type="gene ID" value="A4A49_60432"/>
</dbReference>
<dbReference type="AlphaFoldDB" id="A0A1J6K9Q7"/>
<dbReference type="PANTHER" id="PTHR45786">
    <property type="entry name" value="DNA BINDING PROTEIN-LIKE"/>
    <property type="match status" value="1"/>
</dbReference>
<dbReference type="STRING" id="49451.A0A1J6K9Q7"/>
<gene>
    <name evidence="1" type="ORF">A4A49_60432</name>
</gene>
<dbReference type="PANTHER" id="PTHR45786:SF66">
    <property type="entry name" value="HOOK MOTIF PROTEIN, PUTATIVE-RELATED"/>
    <property type="match status" value="1"/>
</dbReference>
<sequence length="241" mass="27550">RNCGHVSSSQCQGQYPNSMPEQNWQYGLSNSNVQTDHLLPDLNEPPLLQEFEDVNIVTLTLYFTLTILDYWDVGDATYECEYCAKSKHFRENIRTYNSVFSFTSMGGKVDVSVNQTTGPRTFRLSGQNYHQIGSLLPPQGSTPKFAQLYIYDTENEVENRIHAISYCESNNQLHAELVADLKQMLDDHNVLAKSFRMVRDRFQEDRSSNVRLRFIGKRGSDGRRYNLPTVSKVAALVVGDF</sequence>
<evidence type="ECO:0000313" key="1">
    <source>
        <dbReference type="EMBL" id="OIT26773.1"/>
    </source>
</evidence>